<proteinExistence type="predicted"/>
<dbReference type="SUPFAM" id="SSF46785">
    <property type="entry name" value="Winged helix' DNA-binding domain"/>
    <property type="match status" value="1"/>
</dbReference>
<evidence type="ECO:0000313" key="2">
    <source>
        <dbReference type="EMBL" id="QVI20813.1"/>
    </source>
</evidence>
<dbReference type="InterPro" id="IPR000835">
    <property type="entry name" value="HTH_MarR-typ"/>
</dbReference>
<feature type="domain" description="HTH marR-type" evidence="1">
    <location>
        <begin position="33"/>
        <end position="86"/>
    </location>
</feature>
<reference evidence="2 3" key="1">
    <citation type="submission" date="2021-04" db="EMBL/GenBank/DDBJ databases">
        <title>Nocardia tengchongensis.</title>
        <authorList>
            <person name="Zhuang k."/>
            <person name="Ran Y."/>
            <person name="Li W."/>
        </authorList>
    </citation>
    <scope>NUCLEOTIDE SEQUENCE [LARGE SCALE GENOMIC DNA]</scope>
    <source>
        <strain evidence="2 3">CFH S0057</strain>
    </source>
</reference>
<dbReference type="InterPro" id="IPR036390">
    <property type="entry name" value="WH_DNA-bd_sf"/>
</dbReference>
<dbReference type="Proteomes" id="UP000683310">
    <property type="component" value="Chromosome"/>
</dbReference>
<dbReference type="Pfam" id="PF12802">
    <property type="entry name" value="MarR_2"/>
    <property type="match status" value="1"/>
</dbReference>
<dbReference type="InterPro" id="IPR036388">
    <property type="entry name" value="WH-like_DNA-bd_sf"/>
</dbReference>
<dbReference type="RefSeq" id="WP_213556921.1">
    <property type="nucleotide sequence ID" value="NZ_JBHZDI010000101.1"/>
</dbReference>
<evidence type="ECO:0000259" key="1">
    <source>
        <dbReference type="Pfam" id="PF12802"/>
    </source>
</evidence>
<keyword evidence="3" id="KW-1185">Reference proteome</keyword>
<name>A0ABX8CPA6_9NOCA</name>
<dbReference type="Gene3D" id="1.10.10.10">
    <property type="entry name" value="Winged helix-like DNA-binding domain superfamily/Winged helix DNA-binding domain"/>
    <property type="match status" value="1"/>
</dbReference>
<accession>A0ABX8CPA6</accession>
<sequence>MNGVELFLLGRALMKIGEQALPGAGAHGGNRAVLVVLSDVLGHPGTTISEVAARTGLPQSAVSGAVARLRETGSVVAETDPHDRRRSLLEAARDISGRVAEVRATTIDDAVATALGGDDGIDEVIAALELLSRRLHIRPDSPADQLSKPKPV</sequence>
<gene>
    <name evidence="2" type="ORF">KHQ06_32775</name>
</gene>
<protein>
    <submittedName>
        <fullName evidence="2">MarR family transcriptional regulator</fullName>
    </submittedName>
</protein>
<organism evidence="2 3">
    <name type="scientific">Nocardia tengchongensis</name>
    <dbReference type="NCBI Taxonomy" id="2055889"/>
    <lineage>
        <taxon>Bacteria</taxon>
        <taxon>Bacillati</taxon>
        <taxon>Actinomycetota</taxon>
        <taxon>Actinomycetes</taxon>
        <taxon>Mycobacteriales</taxon>
        <taxon>Nocardiaceae</taxon>
        <taxon>Nocardia</taxon>
    </lineage>
</organism>
<evidence type="ECO:0000313" key="3">
    <source>
        <dbReference type="Proteomes" id="UP000683310"/>
    </source>
</evidence>
<dbReference type="EMBL" id="CP074371">
    <property type="protein sequence ID" value="QVI20813.1"/>
    <property type="molecule type" value="Genomic_DNA"/>
</dbReference>